<evidence type="ECO:0000256" key="1">
    <source>
        <dbReference type="SAM" id="MobiDB-lite"/>
    </source>
</evidence>
<gene>
    <name evidence="3" type="ORF">QJ522_16270</name>
</gene>
<name>A0AAW6U292_9BACT</name>
<evidence type="ECO:0000313" key="3">
    <source>
        <dbReference type="EMBL" id="MDI6450614.1"/>
    </source>
</evidence>
<protein>
    <submittedName>
        <fullName evidence="3">PD-(D/E)XK nuclease family protein</fullName>
    </submittedName>
</protein>
<sequence>MDPSTVYFGAMIGYWVFRGIKSWLEEAEHSTNVAGPVEPQQARLLPTSITKTTEEHPAPRYTSVSDLIRNTYISYSKLRCYQECPHKFRLTYLDGAREDRSPFTGDGKTFHKHAESTLRSFIGCSVREAQDRVATRDRRLRRLFQYLPQDSYIKAVEHRLGFTLHEVRYFGIVDLVICDSDGTIRLVDYKTGHNPKIHIEQLELYCMPILLRSAEARVRCSFILVDTDKHVYWEVGPGNRNDVIRNLVRRVNALIFDTQLKPFINTKCKDCTVAQACTHRNGRHSPERPVPTLTSGIRGAASRMRDLDKRNSKKLPDATRGPTNGGSFHAVVGKAEYRCAETGRVIAVGERHFTTHKGQRLCVTGFQKRFPGLPLPAERLRGSTQRQGSTAKSFQPVVGKAEYKCVETGRVIPIGERHFTTHKGERLCVAGFRKRFPDFHFTGGQR</sequence>
<comment type="caution">
    <text evidence="3">The sequence shown here is derived from an EMBL/GenBank/DDBJ whole genome shotgun (WGS) entry which is preliminary data.</text>
</comment>
<evidence type="ECO:0000313" key="4">
    <source>
        <dbReference type="Proteomes" id="UP001431776"/>
    </source>
</evidence>
<dbReference type="AlphaFoldDB" id="A0AAW6U292"/>
<dbReference type="EMBL" id="JASCXX010000022">
    <property type="protein sequence ID" value="MDI6450614.1"/>
    <property type="molecule type" value="Genomic_DNA"/>
</dbReference>
<dbReference type="Gene3D" id="3.90.320.10">
    <property type="match status" value="1"/>
</dbReference>
<proteinExistence type="predicted"/>
<dbReference type="InterPro" id="IPR011604">
    <property type="entry name" value="PDDEXK-like_dom_sf"/>
</dbReference>
<feature type="region of interest" description="Disordered" evidence="1">
    <location>
        <begin position="279"/>
        <end position="327"/>
    </location>
</feature>
<keyword evidence="4" id="KW-1185">Reference proteome</keyword>
<evidence type="ECO:0000259" key="2">
    <source>
        <dbReference type="Pfam" id="PF12705"/>
    </source>
</evidence>
<organism evidence="3 4">
    <name type="scientific">Anaerobaca lacustris</name>
    <dbReference type="NCBI Taxonomy" id="3044600"/>
    <lineage>
        <taxon>Bacteria</taxon>
        <taxon>Pseudomonadati</taxon>
        <taxon>Planctomycetota</taxon>
        <taxon>Phycisphaerae</taxon>
        <taxon>Sedimentisphaerales</taxon>
        <taxon>Anaerobacaceae</taxon>
        <taxon>Anaerobaca</taxon>
    </lineage>
</organism>
<feature type="domain" description="PD-(D/E)XK endonuclease-like" evidence="2">
    <location>
        <begin position="73"/>
        <end position="277"/>
    </location>
</feature>
<dbReference type="InterPro" id="IPR038726">
    <property type="entry name" value="PDDEXK_AddAB-type"/>
</dbReference>
<dbReference type="Pfam" id="PF12705">
    <property type="entry name" value="PDDEXK_1"/>
    <property type="match status" value="1"/>
</dbReference>
<dbReference type="RefSeq" id="WP_349246024.1">
    <property type="nucleotide sequence ID" value="NZ_JASCXX010000022.1"/>
</dbReference>
<accession>A0AAW6U292</accession>
<feature type="compositionally biased region" description="Basic and acidic residues" evidence="1">
    <location>
        <begin position="303"/>
        <end position="317"/>
    </location>
</feature>
<reference evidence="3" key="1">
    <citation type="submission" date="2023-05" db="EMBL/GenBank/DDBJ databases">
        <title>Anaerotaeda fermentans gen. nov., sp. nov., a novel anaerobic planctomycete of the new family within the order Sedimentisphaerales isolated from Taman Peninsula, Russia.</title>
        <authorList>
            <person name="Khomyakova M.A."/>
            <person name="Merkel A.Y."/>
            <person name="Slobodkin A.I."/>
        </authorList>
    </citation>
    <scope>NUCLEOTIDE SEQUENCE</scope>
    <source>
        <strain evidence="3">M17dextr</strain>
    </source>
</reference>
<dbReference type="Proteomes" id="UP001431776">
    <property type="component" value="Unassembled WGS sequence"/>
</dbReference>